<evidence type="ECO:0000313" key="2">
    <source>
        <dbReference type="EMBL" id="MEU9576987.1"/>
    </source>
</evidence>
<accession>A0ABV3ELC4</accession>
<feature type="region of interest" description="Disordered" evidence="1">
    <location>
        <begin position="53"/>
        <end position="91"/>
    </location>
</feature>
<sequence>MTPLRQGTAQQWLCEQILGSEPAAEQEKPKPRCSQAGDRAVDFTATTPYHQREGHLRVPGNHTERIIAGGGDDRRDGESGGRQEERGIGLGARAVNQRSRAVTLSPECADQLSAVGMRWT</sequence>
<protein>
    <submittedName>
        <fullName evidence="2">Helicase associated domain-containing protein</fullName>
    </submittedName>
</protein>
<reference evidence="2 3" key="1">
    <citation type="submission" date="2024-06" db="EMBL/GenBank/DDBJ databases">
        <title>The Natural Products Discovery Center: Release of the First 8490 Sequenced Strains for Exploring Actinobacteria Biosynthetic Diversity.</title>
        <authorList>
            <person name="Kalkreuter E."/>
            <person name="Kautsar S.A."/>
            <person name="Yang D."/>
            <person name="Bader C.D."/>
            <person name="Teijaro C.N."/>
            <person name="Fluegel L."/>
            <person name="Davis C.M."/>
            <person name="Simpson J.R."/>
            <person name="Lauterbach L."/>
            <person name="Steele A.D."/>
            <person name="Gui C."/>
            <person name="Meng S."/>
            <person name="Li G."/>
            <person name="Viehrig K."/>
            <person name="Ye F."/>
            <person name="Su P."/>
            <person name="Kiefer A.F."/>
            <person name="Nichols A."/>
            <person name="Cepeda A.J."/>
            <person name="Yan W."/>
            <person name="Fan B."/>
            <person name="Jiang Y."/>
            <person name="Adhikari A."/>
            <person name="Zheng C.-J."/>
            <person name="Schuster L."/>
            <person name="Cowan T.M."/>
            <person name="Smanski M.J."/>
            <person name="Chevrette M.G."/>
            <person name="De Carvalho L.P.S."/>
            <person name="Shen B."/>
        </authorList>
    </citation>
    <scope>NUCLEOTIDE SEQUENCE [LARGE SCALE GENOMIC DNA]</scope>
    <source>
        <strain evidence="2 3">NPDC048117</strain>
    </source>
</reference>
<feature type="compositionally biased region" description="Basic and acidic residues" evidence="1">
    <location>
        <begin position="71"/>
        <end position="87"/>
    </location>
</feature>
<keyword evidence="3" id="KW-1185">Reference proteome</keyword>
<proteinExistence type="predicted"/>
<name>A0ABV3ELC4_9ACTN</name>
<dbReference type="RefSeq" id="WP_359269751.1">
    <property type="nucleotide sequence ID" value="NZ_JBEZNA010000010.1"/>
</dbReference>
<gene>
    <name evidence="2" type="ORF">AB0D95_06925</name>
</gene>
<organism evidence="2 3">
    <name type="scientific">Streptomyces chilikensis</name>
    <dbReference type="NCBI Taxonomy" id="1194079"/>
    <lineage>
        <taxon>Bacteria</taxon>
        <taxon>Bacillati</taxon>
        <taxon>Actinomycetota</taxon>
        <taxon>Actinomycetes</taxon>
        <taxon>Kitasatosporales</taxon>
        <taxon>Streptomycetaceae</taxon>
        <taxon>Streptomyces</taxon>
    </lineage>
</organism>
<dbReference type="Proteomes" id="UP001551584">
    <property type="component" value="Unassembled WGS sequence"/>
</dbReference>
<evidence type="ECO:0000256" key="1">
    <source>
        <dbReference type="SAM" id="MobiDB-lite"/>
    </source>
</evidence>
<evidence type="ECO:0000313" key="3">
    <source>
        <dbReference type="Proteomes" id="UP001551584"/>
    </source>
</evidence>
<comment type="caution">
    <text evidence="2">The sequence shown here is derived from an EMBL/GenBank/DDBJ whole genome shotgun (WGS) entry which is preliminary data.</text>
</comment>
<dbReference type="EMBL" id="JBEZNA010000010">
    <property type="protein sequence ID" value="MEU9576987.1"/>
    <property type="molecule type" value="Genomic_DNA"/>
</dbReference>